<dbReference type="SUPFAM" id="SSF46785">
    <property type="entry name" value="Winged helix' DNA-binding domain"/>
    <property type="match status" value="1"/>
</dbReference>
<accession>A0A1I5X3D6</accession>
<dbReference type="EMBL" id="FOXX01000001">
    <property type="protein sequence ID" value="SFQ26493.1"/>
    <property type="molecule type" value="Genomic_DNA"/>
</dbReference>
<gene>
    <name evidence="5" type="ORF">SAMN02745910_00885</name>
</gene>
<dbReference type="SMART" id="SM00895">
    <property type="entry name" value="FCD"/>
    <property type="match status" value="1"/>
</dbReference>
<keyword evidence="1" id="KW-0805">Transcription regulation</keyword>
<dbReference type="SMART" id="SM00345">
    <property type="entry name" value="HTH_GNTR"/>
    <property type="match status" value="1"/>
</dbReference>
<keyword evidence="2 5" id="KW-0238">DNA-binding</keyword>
<evidence type="ECO:0000256" key="2">
    <source>
        <dbReference type="ARBA" id="ARBA00023125"/>
    </source>
</evidence>
<dbReference type="SUPFAM" id="SSF48008">
    <property type="entry name" value="GntR ligand-binding domain-like"/>
    <property type="match status" value="1"/>
</dbReference>
<evidence type="ECO:0000313" key="6">
    <source>
        <dbReference type="Proteomes" id="UP000182762"/>
    </source>
</evidence>
<dbReference type="Gene3D" id="1.20.120.530">
    <property type="entry name" value="GntR ligand-binding domain-like"/>
    <property type="match status" value="1"/>
</dbReference>
<reference evidence="5 6" key="1">
    <citation type="submission" date="2016-10" db="EMBL/GenBank/DDBJ databases">
        <authorList>
            <person name="Varghese N."/>
            <person name="Submissions S."/>
        </authorList>
    </citation>
    <scope>NUCLEOTIDE SEQUENCE [LARGE SCALE GENOMIC DNA]</scope>
    <source>
        <strain evidence="5 6">DSM 13796</strain>
    </source>
</reference>
<dbReference type="Proteomes" id="UP000182762">
    <property type="component" value="Unassembled WGS sequence"/>
</dbReference>
<dbReference type="Pfam" id="PF07729">
    <property type="entry name" value="FCD"/>
    <property type="match status" value="1"/>
</dbReference>
<dbReference type="PANTHER" id="PTHR43537:SF24">
    <property type="entry name" value="GLUCONATE OPERON TRANSCRIPTIONAL REPRESSOR"/>
    <property type="match status" value="1"/>
</dbReference>
<dbReference type="InterPro" id="IPR008920">
    <property type="entry name" value="TF_FadR/GntR_C"/>
</dbReference>
<dbReference type="InterPro" id="IPR036390">
    <property type="entry name" value="WH_DNA-bd_sf"/>
</dbReference>
<feature type="domain" description="HTH gntR-type" evidence="4">
    <location>
        <begin position="10"/>
        <end position="77"/>
    </location>
</feature>
<proteinExistence type="predicted"/>
<keyword evidence="6" id="KW-1185">Reference proteome</keyword>
<organism evidence="5 6">
    <name type="scientific">Priestia endophytica DSM 13796</name>
    <dbReference type="NCBI Taxonomy" id="1121089"/>
    <lineage>
        <taxon>Bacteria</taxon>
        <taxon>Bacillati</taxon>
        <taxon>Bacillota</taxon>
        <taxon>Bacilli</taxon>
        <taxon>Bacillales</taxon>
        <taxon>Bacillaceae</taxon>
        <taxon>Priestia</taxon>
    </lineage>
</organism>
<comment type="caution">
    <text evidence="5">The sequence shown here is derived from an EMBL/GenBank/DDBJ whole genome shotgun (WGS) entry which is preliminary data.</text>
</comment>
<name>A0A1I5X3D6_9BACI</name>
<sequence length="223" mass="25512">MNLPKLAKPVSLKQQAYQGIKNAIIDQSIAPGEVLYERALSEQLGISRTPIRESIPLLELEGWVTSVPRKGTFVSKITKQDVEEVIQIRRGLEVLVIEVLVPIISDEQIKHLEGIYDSQLNEQQENKRFISVDHDFHMLLAEFSGNKRLTNLMKTVSDQMRWFGVSALNSPNRIKQTLTEHQLIIQCLKERDSERAKKAVLEHIECTREAVMSTLKENEEDGR</sequence>
<dbReference type="GO" id="GO:0003677">
    <property type="term" value="F:DNA binding"/>
    <property type="evidence" value="ECO:0007669"/>
    <property type="project" value="UniProtKB-KW"/>
</dbReference>
<dbReference type="GeneID" id="93709636"/>
<evidence type="ECO:0000256" key="3">
    <source>
        <dbReference type="ARBA" id="ARBA00023163"/>
    </source>
</evidence>
<protein>
    <submittedName>
        <fullName evidence="5">DNA-binding transcriptional regulator, GntR family</fullName>
    </submittedName>
</protein>
<keyword evidence="3" id="KW-0804">Transcription</keyword>
<dbReference type="InterPro" id="IPR011711">
    <property type="entry name" value="GntR_C"/>
</dbReference>
<dbReference type="RefSeq" id="WP_061802293.1">
    <property type="nucleotide sequence ID" value="NZ_FOXX01000001.1"/>
</dbReference>
<dbReference type="InterPro" id="IPR036388">
    <property type="entry name" value="WH-like_DNA-bd_sf"/>
</dbReference>
<dbReference type="PRINTS" id="PR00035">
    <property type="entry name" value="HTHGNTR"/>
</dbReference>
<evidence type="ECO:0000313" key="5">
    <source>
        <dbReference type="EMBL" id="SFQ26493.1"/>
    </source>
</evidence>
<dbReference type="Gene3D" id="1.10.10.10">
    <property type="entry name" value="Winged helix-like DNA-binding domain superfamily/Winged helix DNA-binding domain"/>
    <property type="match status" value="1"/>
</dbReference>
<evidence type="ECO:0000259" key="4">
    <source>
        <dbReference type="PROSITE" id="PS50949"/>
    </source>
</evidence>
<dbReference type="InterPro" id="IPR000524">
    <property type="entry name" value="Tscrpt_reg_HTH_GntR"/>
</dbReference>
<dbReference type="Pfam" id="PF00392">
    <property type="entry name" value="GntR"/>
    <property type="match status" value="1"/>
</dbReference>
<dbReference type="PROSITE" id="PS50949">
    <property type="entry name" value="HTH_GNTR"/>
    <property type="match status" value="1"/>
</dbReference>
<evidence type="ECO:0000256" key="1">
    <source>
        <dbReference type="ARBA" id="ARBA00023015"/>
    </source>
</evidence>
<dbReference type="PANTHER" id="PTHR43537">
    <property type="entry name" value="TRANSCRIPTIONAL REGULATOR, GNTR FAMILY"/>
    <property type="match status" value="1"/>
</dbReference>
<dbReference type="CDD" id="cd07377">
    <property type="entry name" value="WHTH_GntR"/>
    <property type="match status" value="1"/>
</dbReference>